<organism evidence="1 2">
    <name type="scientific">Hibiscus sabdariffa</name>
    <name type="common">roselle</name>
    <dbReference type="NCBI Taxonomy" id="183260"/>
    <lineage>
        <taxon>Eukaryota</taxon>
        <taxon>Viridiplantae</taxon>
        <taxon>Streptophyta</taxon>
        <taxon>Embryophyta</taxon>
        <taxon>Tracheophyta</taxon>
        <taxon>Spermatophyta</taxon>
        <taxon>Magnoliopsida</taxon>
        <taxon>eudicotyledons</taxon>
        <taxon>Gunneridae</taxon>
        <taxon>Pentapetalae</taxon>
        <taxon>rosids</taxon>
        <taxon>malvids</taxon>
        <taxon>Malvales</taxon>
        <taxon>Malvaceae</taxon>
        <taxon>Malvoideae</taxon>
        <taxon>Hibiscus</taxon>
    </lineage>
</organism>
<evidence type="ECO:0000313" key="1">
    <source>
        <dbReference type="EMBL" id="KAK9005211.1"/>
    </source>
</evidence>
<proteinExistence type="predicted"/>
<gene>
    <name evidence="1" type="ORF">V6N11_042655</name>
</gene>
<sequence>MEEEMVVLVGSVRFPLHQHCFLQISHSCESMQLAKRPAAIKAVVSNLPIQRPLFKTTTGFRFILINAGFKNIERLDFSSALENAIEMRLVPEAGTEMELELAVVADGMLFEIVVLRLYMNNQLRIRS</sequence>
<dbReference type="EMBL" id="JBBPBN010000030">
    <property type="protein sequence ID" value="KAK9005211.1"/>
    <property type="molecule type" value="Genomic_DNA"/>
</dbReference>
<reference evidence="1 2" key="1">
    <citation type="journal article" date="2024" name="G3 (Bethesda)">
        <title>Genome assembly of Hibiscus sabdariffa L. provides insights into metabolisms of medicinal natural products.</title>
        <authorList>
            <person name="Kim T."/>
        </authorList>
    </citation>
    <scope>NUCLEOTIDE SEQUENCE [LARGE SCALE GENOMIC DNA]</scope>
    <source>
        <strain evidence="1">TK-2024</strain>
        <tissue evidence="1">Old leaves</tissue>
    </source>
</reference>
<protein>
    <submittedName>
        <fullName evidence="1">Uncharacterized protein</fullName>
    </submittedName>
</protein>
<keyword evidence="2" id="KW-1185">Reference proteome</keyword>
<accession>A0ABR2QXI0</accession>
<evidence type="ECO:0000313" key="2">
    <source>
        <dbReference type="Proteomes" id="UP001396334"/>
    </source>
</evidence>
<dbReference type="Proteomes" id="UP001396334">
    <property type="component" value="Unassembled WGS sequence"/>
</dbReference>
<comment type="caution">
    <text evidence="1">The sequence shown here is derived from an EMBL/GenBank/DDBJ whole genome shotgun (WGS) entry which is preliminary data.</text>
</comment>
<name>A0ABR2QXI0_9ROSI</name>